<keyword evidence="3" id="KW-0328">Glycosyltransferase</keyword>
<keyword evidence="5 8" id="KW-0812">Transmembrane</keyword>
<evidence type="ECO:0000256" key="3">
    <source>
        <dbReference type="ARBA" id="ARBA00022676"/>
    </source>
</evidence>
<dbReference type="InterPro" id="IPR050297">
    <property type="entry name" value="LipidA_mod_glycosyltrf_83"/>
</dbReference>
<evidence type="ECO:0000313" key="10">
    <source>
        <dbReference type="EMBL" id="NGO73401.1"/>
    </source>
</evidence>
<dbReference type="Pfam" id="PF13231">
    <property type="entry name" value="PMT_2"/>
    <property type="match status" value="1"/>
</dbReference>
<feature type="transmembrane region" description="Helical" evidence="8">
    <location>
        <begin position="40"/>
        <end position="57"/>
    </location>
</feature>
<organism evidence="10 11">
    <name type="scientific">Streptomyces boncukensis</name>
    <dbReference type="NCBI Taxonomy" id="2711219"/>
    <lineage>
        <taxon>Bacteria</taxon>
        <taxon>Bacillati</taxon>
        <taxon>Actinomycetota</taxon>
        <taxon>Actinomycetes</taxon>
        <taxon>Kitasatosporales</taxon>
        <taxon>Streptomycetaceae</taxon>
        <taxon>Streptomyces</taxon>
    </lineage>
</organism>
<dbReference type="PANTHER" id="PTHR33908:SF3">
    <property type="entry name" value="UNDECAPRENYL PHOSPHATE-ALPHA-4-AMINO-4-DEOXY-L-ARABINOSE ARABINOSYL TRANSFERASE"/>
    <property type="match status" value="1"/>
</dbReference>
<accession>A0A6G4X9R3</accession>
<reference evidence="10 11" key="1">
    <citation type="submission" date="2020-02" db="EMBL/GenBank/DDBJ databases">
        <title>Whole-genome analyses of novel actinobacteria.</title>
        <authorList>
            <person name="Sahin N."/>
            <person name="Tatar D."/>
        </authorList>
    </citation>
    <scope>NUCLEOTIDE SEQUENCE [LARGE SCALE GENOMIC DNA]</scope>
    <source>
        <strain evidence="10 11">SB3404</strain>
    </source>
</reference>
<keyword evidence="11" id="KW-1185">Reference proteome</keyword>
<feature type="domain" description="Glycosyltransferase RgtA/B/C/D-like" evidence="9">
    <location>
        <begin position="94"/>
        <end position="248"/>
    </location>
</feature>
<feature type="non-terminal residue" evidence="10">
    <location>
        <position position="290"/>
    </location>
</feature>
<sequence>MAHAQQHIPRAPAGREAARGGRLGRLFLGHRNDPRRARPALWAILALAALLYLWNLSALGQANSFYSAAVYSGTQSWKAFFYGALDAGSFITVDKPPFALWVMGLSCRVFGFGTWQMMLPMAAAGVASVALLHRMVRSCFGHAAAAVAALVLALTPMTVAITRDNNPDPILVLLMLLGAAGTLKAIRTGTLLPLVWAGVAFGFAFHTKMLQAFIPVPALFLAYLLAARTTLGRRVRNLAVAGAALIVSGGWWMVVVDRIPAGSRPFIGGSEDNTVWNLVLGYNGLGRVFG</sequence>
<evidence type="ECO:0000256" key="8">
    <source>
        <dbReference type="SAM" id="Phobius"/>
    </source>
</evidence>
<evidence type="ECO:0000313" key="11">
    <source>
        <dbReference type="Proteomes" id="UP000477722"/>
    </source>
</evidence>
<name>A0A6G4X9R3_9ACTN</name>
<dbReference type="GO" id="GO:0010041">
    <property type="term" value="P:response to iron(III) ion"/>
    <property type="evidence" value="ECO:0007669"/>
    <property type="project" value="TreeGrafter"/>
</dbReference>
<keyword evidence="7 8" id="KW-0472">Membrane</keyword>
<dbReference type="EMBL" id="JAAKZZ010000720">
    <property type="protein sequence ID" value="NGO73401.1"/>
    <property type="molecule type" value="Genomic_DNA"/>
</dbReference>
<evidence type="ECO:0000256" key="6">
    <source>
        <dbReference type="ARBA" id="ARBA00022989"/>
    </source>
</evidence>
<feature type="transmembrane region" description="Helical" evidence="8">
    <location>
        <begin position="212"/>
        <end position="231"/>
    </location>
</feature>
<evidence type="ECO:0000256" key="2">
    <source>
        <dbReference type="ARBA" id="ARBA00022475"/>
    </source>
</evidence>
<feature type="transmembrane region" description="Helical" evidence="8">
    <location>
        <begin position="139"/>
        <end position="161"/>
    </location>
</feature>
<comment type="subcellular location">
    <subcellularLocation>
        <location evidence="1">Cell membrane</location>
        <topology evidence="1">Multi-pass membrane protein</topology>
    </subcellularLocation>
</comment>
<keyword evidence="2" id="KW-1003">Cell membrane</keyword>
<keyword evidence="6 8" id="KW-1133">Transmembrane helix</keyword>
<feature type="transmembrane region" description="Helical" evidence="8">
    <location>
        <begin position="109"/>
        <end position="132"/>
    </location>
</feature>
<dbReference type="GO" id="GO:0009103">
    <property type="term" value="P:lipopolysaccharide biosynthetic process"/>
    <property type="evidence" value="ECO:0007669"/>
    <property type="project" value="UniProtKB-ARBA"/>
</dbReference>
<dbReference type="RefSeq" id="WP_165303047.1">
    <property type="nucleotide sequence ID" value="NZ_JAAKZZ010000720.1"/>
</dbReference>
<protein>
    <submittedName>
        <fullName evidence="10">Glycosyltransferase family 39 protein</fullName>
    </submittedName>
</protein>
<evidence type="ECO:0000256" key="7">
    <source>
        <dbReference type="ARBA" id="ARBA00023136"/>
    </source>
</evidence>
<dbReference type="GO" id="GO:0005886">
    <property type="term" value="C:plasma membrane"/>
    <property type="evidence" value="ECO:0007669"/>
    <property type="project" value="UniProtKB-SubCell"/>
</dbReference>
<evidence type="ECO:0000259" key="9">
    <source>
        <dbReference type="Pfam" id="PF13231"/>
    </source>
</evidence>
<evidence type="ECO:0000256" key="5">
    <source>
        <dbReference type="ARBA" id="ARBA00022692"/>
    </source>
</evidence>
<proteinExistence type="predicted"/>
<dbReference type="InterPro" id="IPR038731">
    <property type="entry name" value="RgtA/B/C-like"/>
</dbReference>
<keyword evidence="4 10" id="KW-0808">Transferase</keyword>
<evidence type="ECO:0000256" key="4">
    <source>
        <dbReference type="ARBA" id="ARBA00022679"/>
    </source>
</evidence>
<gene>
    <name evidence="10" type="ORF">G5C65_34740</name>
</gene>
<feature type="transmembrane region" description="Helical" evidence="8">
    <location>
        <begin position="238"/>
        <end position="256"/>
    </location>
</feature>
<dbReference type="Proteomes" id="UP000477722">
    <property type="component" value="Unassembled WGS sequence"/>
</dbReference>
<comment type="caution">
    <text evidence="10">The sequence shown here is derived from an EMBL/GenBank/DDBJ whole genome shotgun (WGS) entry which is preliminary data.</text>
</comment>
<dbReference type="PANTHER" id="PTHR33908">
    <property type="entry name" value="MANNOSYLTRANSFERASE YKCB-RELATED"/>
    <property type="match status" value="1"/>
</dbReference>
<evidence type="ECO:0000256" key="1">
    <source>
        <dbReference type="ARBA" id="ARBA00004651"/>
    </source>
</evidence>
<dbReference type="GO" id="GO:0016763">
    <property type="term" value="F:pentosyltransferase activity"/>
    <property type="evidence" value="ECO:0007669"/>
    <property type="project" value="TreeGrafter"/>
</dbReference>
<dbReference type="AlphaFoldDB" id="A0A6G4X9R3"/>